<comment type="caution">
    <text evidence="1">The sequence shown here is derived from an EMBL/GenBank/DDBJ whole genome shotgun (WGS) entry which is preliminary data.</text>
</comment>
<organism evidence="1 2">
    <name type="scientific">Pistacia integerrima</name>
    <dbReference type="NCBI Taxonomy" id="434235"/>
    <lineage>
        <taxon>Eukaryota</taxon>
        <taxon>Viridiplantae</taxon>
        <taxon>Streptophyta</taxon>
        <taxon>Embryophyta</taxon>
        <taxon>Tracheophyta</taxon>
        <taxon>Spermatophyta</taxon>
        <taxon>Magnoliopsida</taxon>
        <taxon>eudicotyledons</taxon>
        <taxon>Gunneridae</taxon>
        <taxon>Pentapetalae</taxon>
        <taxon>rosids</taxon>
        <taxon>malvids</taxon>
        <taxon>Sapindales</taxon>
        <taxon>Anacardiaceae</taxon>
        <taxon>Pistacia</taxon>
    </lineage>
</organism>
<dbReference type="Proteomes" id="UP001163603">
    <property type="component" value="Chromosome 5"/>
</dbReference>
<evidence type="ECO:0000313" key="1">
    <source>
        <dbReference type="EMBL" id="KAJ0039834.1"/>
    </source>
</evidence>
<name>A0ACC0YQH6_9ROSI</name>
<keyword evidence="2" id="KW-1185">Reference proteome</keyword>
<evidence type="ECO:0000313" key="2">
    <source>
        <dbReference type="Proteomes" id="UP001163603"/>
    </source>
</evidence>
<protein>
    <submittedName>
        <fullName evidence="1">Uncharacterized protein</fullName>
    </submittedName>
</protein>
<gene>
    <name evidence="1" type="ORF">Pint_27429</name>
</gene>
<reference evidence="2" key="1">
    <citation type="journal article" date="2023" name="G3 (Bethesda)">
        <title>Genome assembly and association tests identify interacting loci associated with vigor, precocity, and sex in interspecific pistachio rootstocks.</title>
        <authorList>
            <person name="Palmer W."/>
            <person name="Jacygrad E."/>
            <person name="Sagayaradj S."/>
            <person name="Cavanaugh K."/>
            <person name="Han R."/>
            <person name="Bertier L."/>
            <person name="Beede B."/>
            <person name="Kafkas S."/>
            <person name="Golino D."/>
            <person name="Preece J."/>
            <person name="Michelmore R."/>
        </authorList>
    </citation>
    <scope>NUCLEOTIDE SEQUENCE [LARGE SCALE GENOMIC DNA]</scope>
</reference>
<accession>A0ACC0YQH6</accession>
<sequence>MSWRGKRKEEYASDGSGDTHARPKKADSDDESDDIVVCEESFSEELEPPLQERQRPKEHAHP</sequence>
<proteinExistence type="predicted"/>
<dbReference type="EMBL" id="CM047740">
    <property type="protein sequence ID" value="KAJ0039834.1"/>
    <property type="molecule type" value="Genomic_DNA"/>
</dbReference>